<keyword evidence="5 6" id="KW-0460">Magnesium</keyword>
<feature type="binding site" evidence="6">
    <location>
        <position position="244"/>
    </location>
    <ligand>
        <name>Mg(2+)</name>
        <dbReference type="ChEBI" id="CHEBI:18420"/>
        <label>1</label>
        <note>catalytic</note>
    </ligand>
</feature>
<comment type="similarity">
    <text evidence="7">Belongs to the inositol monophosphatase superfamily.</text>
</comment>
<accession>A0A927MAN6</accession>
<feature type="binding site" evidence="6">
    <location>
        <position position="113"/>
    </location>
    <ligand>
        <name>Mg(2+)</name>
        <dbReference type="ChEBI" id="CHEBI:18420"/>
        <label>1</label>
        <note>catalytic</note>
    </ligand>
</feature>
<evidence type="ECO:0000256" key="3">
    <source>
        <dbReference type="ARBA" id="ARBA00022723"/>
    </source>
</evidence>
<dbReference type="Proteomes" id="UP000649753">
    <property type="component" value="Unassembled WGS sequence"/>
</dbReference>
<dbReference type="GO" id="GO:0046872">
    <property type="term" value="F:metal ion binding"/>
    <property type="evidence" value="ECO:0007669"/>
    <property type="project" value="UniProtKB-KW"/>
</dbReference>
<protein>
    <recommendedName>
        <fullName evidence="7">Inositol-1-monophosphatase</fullName>
        <ecNumber evidence="7">3.1.3.25</ecNumber>
    </recommendedName>
</protein>
<keyword evidence="4 7" id="KW-0378">Hydrolase</keyword>
<organism evidence="9 10">
    <name type="scientific">Plantactinospora soyae</name>
    <dbReference type="NCBI Taxonomy" id="1544732"/>
    <lineage>
        <taxon>Bacteria</taxon>
        <taxon>Bacillati</taxon>
        <taxon>Actinomycetota</taxon>
        <taxon>Actinomycetes</taxon>
        <taxon>Micromonosporales</taxon>
        <taxon>Micromonosporaceae</taxon>
        <taxon>Plantactinospora</taxon>
    </lineage>
</organism>
<dbReference type="RefSeq" id="WP_318783534.1">
    <property type="nucleotide sequence ID" value="NZ_JADBEB010000001.1"/>
</dbReference>
<feature type="region of interest" description="Disordered" evidence="8">
    <location>
        <begin position="1"/>
        <end position="27"/>
    </location>
</feature>
<gene>
    <name evidence="9" type="ORF">H4W31_006577</name>
</gene>
<proteinExistence type="inferred from homology"/>
<evidence type="ECO:0000256" key="6">
    <source>
        <dbReference type="PIRSR" id="PIRSR600760-2"/>
    </source>
</evidence>
<dbReference type="GO" id="GO:0008934">
    <property type="term" value="F:inositol monophosphate 1-phosphatase activity"/>
    <property type="evidence" value="ECO:0007669"/>
    <property type="project" value="InterPro"/>
</dbReference>
<keyword evidence="3 6" id="KW-0479">Metal-binding</keyword>
<dbReference type="GO" id="GO:0007165">
    <property type="term" value="P:signal transduction"/>
    <property type="evidence" value="ECO:0007669"/>
    <property type="project" value="TreeGrafter"/>
</dbReference>
<dbReference type="PANTHER" id="PTHR20854">
    <property type="entry name" value="INOSITOL MONOPHOSPHATASE"/>
    <property type="match status" value="1"/>
</dbReference>
<dbReference type="PROSITE" id="PS00629">
    <property type="entry name" value="IMP_1"/>
    <property type="match status" value="1"/>
</dbReference>
<dbReference type="InterPro" id="IPR000760">
    <property type="entry name" value="Inositol_monophosphatase-like"/>
</dbReference>
<dbReference type="InterPro" id="IPR033942">
    <property type="entry name" value="IMPase"/>
</dbReference>
<reference evidence="9" key="1">
    <citation type="submission" date="2020-10" db="EMBL/GenBank/DDBJ databases">
        <title>Sequencing the genomes of 1000 actinobacteria strains.</title>
        <authorList>
            <person name="Klenk H.-P."/>
        </authorList>
    </citation>
    <scope>NUCLEOTIDE SEQUENCE</scope>
    <source>
        <strain evidence="9">DSM 46832</strain>
    </source>
</reference>
<dbReference type="CDD" id="cd01639">
    <property type="entry name" value="IMPase"/>
    <property type="match status" value="1"/>
</dbReference>
<dbReference type="PANTHER" id="PTHR20854:SF4">
    <property type="entry name" value="INOSITOL-1-MONOPHOSPHATASE-RELATED"/>
    <property type="match status" value="1"/>
</dbReference>
<dbReference type="InterPro" id="IPR020583">
    <property type="entry name" value="Inositol_monoP_metal-BS"/>
</dbReference>
<feature type="binding site" evidence="6">
    <location>
        <position position="97"/>
    </location>
    <ligand>
        <name>Mg(2+)</name>
        <dbReference type="ChEBI" id="CHEBI:18420"/>
        <label>1</label>
        <note>catalytic</note>
    </ligand>
</feature>
<keyword evidence="10" id="KW-1185">Reference proteome</keyword>
<feature type="binding site" evidence="6">
    <location>
        <position position="116"/>
    </location>
    <ligand>
        <name>Mg(2+)</name>
        <dbReference type="ChEBI" id="CHEBI:18420"/>
        <label>1</label>
        <note>catalytic</note>
    </ligand>
</feature>
<dbReference type="EMBL" id="JADBEB010000001">
    <property type="protein sequence ID" value="MBE1490939.1"/>
    <property type="molecule type" value="Genomic_DNA"/>
</dbReference>
<dbReference type="GO" id="GO:0006020">
    <property type="term" value="P:inositol metabolic process"/>
    <property type="evidence" value="ECO:0007669"/>
    <property type="project" value="TreeGrafter"/>
</dbReference>
<evidence type="ECO:0000256" key="8">
    <source>
        <dbReference type="SAM" id="MobiDB-lite"/>
    </source>
</evidence>
<comment type="caution">
    <text evidence="9">The sequence shown here is derived from an EMBL/GenBank/DDBJ whole genome shotgun (WGS) entry which is preliminary data.</text>
</comment>
<dbReference type="AlphaFoldDB" id="A0A927MAN6"/>
<dbReference type="Pfam" id="PF00459">
    <property type="entry name" value="Inositol_P"/>
    <property type="match status" value="1"/>
</dbReference>
<evidence type="ECO:0000256" key="7">
    <source>
        <dbReference type="RuleBase" id="RU364068"/>
    </source>
</evidence>
<dbReference type="Gene3D" id="3.40.190.80">
    <property type="match status" value="1"/>
</dbReference>
<dbReference type="EC" id="3.1.3.25" evidence="7"/>
<dbReference type="Gene3D" id="3.30.540.10">
    <property type="entry name" value="Fructose-1,6-Bisphosphatase, subunit A, domain 1"/>
    <property type="match status" value="1"/>
</dbReference>
<comment type="cofactor">
    <cofactor evidence="2 6 7">
        <name>Mg(2+)</name>
        <dbReference type="ChEBI" id="CHEBI:18420"/>
    </cofactor>
</comment>
<name>A0A927MAN6_9ACTN</name>
<evidence type="ECO:0000313" key="10">
    <source>
        <dbReference type="Proteomes" id="UP000649753"/>
    </source>
</evidence>
<evidence type="ECO:0000256" key="1">
    <source>
        <dbReference type="ARBA" id="ARBA00001033"/>
    </source>
</evidence>
<comment type="catalytic activity">
    <reaction evidence="1 7">
        <text>a myo-inositol phosphate + H2O = myo-inositol + phosphate</text>
        <dbReference type="Rhea" id="RHEA:24056"/>
        <dbReference type="ChEBI" id="CHEBI:15377"/>
        <dbReference type="ChEBI" id="CHEBI:17268"/>
        <dbReference type="ChEBI" id="CHEBI:43474"/>
        <dbReference type="ChEBI" id="CHEBI:84139"/>
        <dbReference type="EC" id="3.1.3.25"/>
    </reaction>
</comment>
<dbReference type="SUPFAM" id="SSF56655">
    <property type="entry name" value="Carbohydrate phosphatase"/>
    <property type="match status" value="1"/>
</dbReference>
<evidence type="ECO:0000313" key="9">
    <source>
        <dbReference type="EMBL" id="MBE1490939.1"/>
    </source>
</evidence>
<evidence type="ECO:0000256" key="2">
    <source>
        <dbReference type="ARBA" id="ARBA00001946"/>
    </source>
</evidence>
<evidence type="ECO:0000256" key="5">
    <source>
        <dbReference type="ARBA" id="ARBA00022842"/>
    </source>
</evidence>
<evidence type="ECO:0000256" key="4">
    <source>
        <dbReference type="ARBA" id="ARBA00022801"/>
    </source>
</evidence>
<sequence length="294" mass="30772">MTDPEPVTDREPVTGPEPVTDPGSTTGAQVRTEDLVALLPVATAAVDLAADLIRTGRPGALTAKGERDMASEVDFAVERAVREYLRRRTPQIGFVGEEEGSLDPDAELVWVLDPVDGTVNFVHGLPLVAVSLGLLRAGRPVLGVIDLPLLGQRYWAVEGAGAYADGKRISANRPTGLDEALVAIGDYAVGSGAAGRNRERLAMTAALVSRAQRVRMLGTAAVDLAWLASGRLDALVMFSNNPWDVTAGVVLAREAGARTVDRDGSEHTLAATATIAAASPVLDEILALVRGLAD</sequence>
<dbReference type="PRINTS" id="PR00377">
    <property type="entry name" value="IMPHPHTASES"/>
</dbReference>